<accession>A0ABU0CR17</accession>
<feature type="transmembrane region" description="Helical" evidence="10">
    <location>
        <begin position="232"/>
        <end position="262"/>
    </location>
</feature>
<sequence length="440" mass="46417">MQSKRVSFSKRVFASLVLGLIFGFGLQYVYGPQSEIIATSTDWFNIVGTGYIRLLQMIVMPLIFISILMAFTKLKLSNHLGKISTLVIGILVGTTAIAAAIGIAAAVVFDLEAIQIEQGESEAQRGAQLEETYAEIEGQTLPQQIVALIPSNPFLDLTGTRPTSTIAVVIFSIILGISYLGLKRNQPEHADLFATAVEVLYSLIMGVVKMVIRLTPYGVLAIMTRTVATSDLSAILSLGKFVTASYVALIAMFLVHLLLLLVNGLNPVTYVKKAFPVLAFAFTSRTSAGALPLNISTQKRLGVSDGIANLAGSFGLSIGQNGCAGIYPAMLAVMIAPTVGIDALTPSFLLMLIVVVAISSFGVAGVGGGATFAAIIVLSVMDLPVALAGLMISIEPLIDMGRTAVNVSGSMTSGILTSKLTGDLDTNMYHDHNQTLEVQA</sequence>
<dbReference type="PANTHER" id="PTHR42865">
    <property type="entry name" value="PROTON/GLUTAMATE-ASPARTATE SYMPORTER"/>
    <property type="match status" value="1"/>
</dbReference>
<feature type="transmembrane region" description="Helical" evidence="10">
    <location>
        <begin position="12"/>
        <end position="30"/>
    </location>
</feature>
<organism evidence="11 12">
    <name type="scientific">Caldalkalibacillus uzonensis</name>
    <dbReference type="NCBI Taxonomy" id="353224"/>
    <lineage>
        <taxon>Bacteria</taxon>
        <taxon>Bacillati</taxon>
        <taxon>Bacillota</taxon>
        <taxon>Bacilli</taxon>
        <taxon>Bacillales</taxon>
        <taxon>Bacillaceae</taxon>
        <taxon>Caldalkalibacillus</taxon>
    </lineage>
</organism>
<proteinExistence type="inferred from homology"/>
<evidence type="ECO:0000256" key="4">
    <source>
        <dbReference type="ARBA" id="ARBA00022448"/>
    </source>
</evidence>
<comment type="subcellular location">
    <subcellularLocation>
        <location evidence="1">Membrane</location>
        <topology evidence="1">Multi-pass membrane protein</topology>
    </subcellularLocation>
</comment>
<evidence type="ECO:0000256" key="1">
    <source>
        <dbReference type="ARBA" id="ARBA00004141"/>
    </source>
</evidence>
<keyword evidence="8 10" id="KW-0472">Membrane</keyword>
<feature type="transmembrane region" description="Helical" evidence="10">
    <location>
        <begin position="372"/>
        <end position="392"/>
    </location>
</feature>
<feature type="transmembrane region" description="Helical" evidence="10">
    <location>
        <begin position="313"/>
        <end position="336"/>
    </location>
</feature>
<dbReference type="InterPro" id="IPR001991">
    <property type="entry name" value="Na-dicarboxylate_symporter"/>
</dbReference>
<comment type="similarity">
    <text evidence="2">Belongs to the dicarboxylate/amino acid:cation symporter (DAACS) (TC 2.A.23) family.</text>
</comment>
<evidence type="ECO:0000256" key="2">
    <source>
        <dbReference type="ARBA" id="ARBA00006148"/>
    </source>
</evidence>
<evidence type="ECO:0000256" key="10">
    <source>
        <dbReference type="SAM" id="Phobius"/>
    </source>
</evidence>
<name>A0ABU0CR17_9BACI</name>
<dbReference type="SUPFAM" id="SSF118215">
    <property type="entry name" value="Proton glutamate symport protein"/>
    <property type="match status" value="1"/>
</dbReference>
<feature type="transmembrane region" description="Helical" evidence="10">
    <location>
        <begin position="348"/>
        <end position="366"/>
    </location>
</feature>
<feature type="transmembrane region" description="Helical" evidence="10">
    <location>
        <begin position="163"/>
        <end position="180"/>
    </location>
</feature>
<dbReference type="EMBL" id="JAUSUQ010000005">
    <property type="protein sequence ID" value="MDQ0338859.1"/>
    <property type="molecule type" value="Genomic_DNA"/>
</dbReference>
<reference evidence="11 12" key="1">
    <citation type="submission" date="2023-07" db="EMBL/GenBank/DDBJ databases">
        <title>Genomic Encyclopedia of Type Strains, Phase IV (KMG-IV): sequencing the most valuable type-strain genomes for metagenomic binning, comparative biology and taxonomic classification.</title>
        <authorList>
            <person name="Goeker M."/>
        </authorList>
    </citation>
    <scope>NUCLEOTIDE SEQUENCE [LARGE SCALE GENOMIC DNA]</scope>
    <source>
        <strain evidence="11 12">DSM 17740</strain>
    </source>
</reference>
<keyword evidence="4" id="KW-0813">Transport</keyword>
<keyword evidence="5 10" id="KW-0812">Transmembrane</keyword>
<dbReference type="PANTHER" id="PTHR42865:SF5">
    <property type="entry name" value="L-CYSTINE TRANSPORTER TCYP"/>
    <property type="match status" value="1"/>
</dbReference>
<dbReference type="Gene3D" id="1.10.3860.10">
    <property type="entry name" value="Sodium:dicarboxylate symporter"/>
    <property type="match status" value="1"/>
</dbReference>
<dbReference type="Pfam" id="PF00375">
    <property type="entry name" value="SDF"/>
    <property type="match status" value="1"/>
</dbReference>
<evidence type="ECO:0000256" key="9">
    <source>
        <dbReference type="ARBA" id="ARBA00031293"/>
    </source>
</evidence>
<dbReference type="Proteomes" id="UP001232445">
    <property type="component" value="Unassembled WGS sequence"/>
</dbReference>
<evidence type="ECO:0000313" key="12">
    <source>
        <dbReference type="Proteomes" id="UP001232445"/>
    </source>
</evidence>
<evidence type="ECO:0000256" key="7">
    <source>
        <dbReference type="ARBA" id="ARBA00022989"/>
    </source>
</evidence>
<evidence type="ECO:0000256" key="8">
    <source>
        <dbReference type="ARBA" id="ARBA00023136"/>
    </source>
</evidence>
<keyword evidence="7 10" id="KW-1133">Transmembrane helix</keyword>
<feature type="transmembrane region" description="Helical" evidence="10">
    <location>
        <begin position="192"/>
        <end position="212"/>
    </location>
</feature>
<evidence type="ECO:0000256" key="6">
    <source>
        <dbReference type="ARBA" id="ARBA00022970"/>
    </source>
</evidence>
<keyword evidence="6" id="KW-0029">Amino-acid transport</keyword>
<feature type="transmembrane region" description="Helical" evidence="10">
    <location>
        <begin position="83"/>
        <end position="109"/>
    </location>
</feature>
<evidence type="ECO:0000256" key="5">
    <source>
        <dbReference type="ARBA" id="ARBA00022692"/>
    </source>
</evidence>
<gene>
    <name evidence="11" type="ORF">J2S00_001645</name>
</gene>
<protein>
    <recommendedName>
        <fullName evidence="3">L-cystine uptake protein TcyP</fullName>
    </recommendedName>
    <alternativeName>
        <fullName evidence="9">Transporter of cystine TcyP</fullName>
    </alternativeName>
</protein>
<dbReference type="InterPro" id="IPR036458">
    <property type="entry name" value="Na:dicarbo_symporter_sf"/>
</dbReference>
<feature type="transmembrane region" description="Helical" evidence="10">
    <location>
        <begin position="50"/>
        <end position="71"/>
    </location>
</feature>
<dbReference type="PRINTS" id="PR00173">
    <property type="entry name" value="EDTRNSPORT"/>
</dbReference>
<evidence type="ECO:0000256" key="3">
    <source>
        <dbReference type="ARBA" id="ARBA00022031"/>
    </source>
</evidence>
<evidence type="ECO:0000313" key="11">
    <source>
        <dbReference type="EMBL" id="MDQ0338859.1"/>
    </source>
</evidence>
<comment type="caution">
    <text evidence="11">The sequence shown here is derived from an EMBL/GenBank/DDBJ whole genome shotgun (WGS) entry which is preliminary data.</text>
</comment>
<keyword evidence="12" id="KW-1185">Reference proteome</keyword>